<reference evidence="11 12" key="1">
    <citation type="submission" date="2020-10" db="EMBL/GenBank/DDBJ databases">
        <title>The Coptis chinensis genome and diversification of protoberbering-type alkaloids.</title>
        <authorList>
            <person name="Wang B."/>
            <person name="Shu S."/>
            <person name="Song C."/>
            <person name="Liu Y."/>
        </authorList>
    </citation>
    <scope>NUCLEOTIDE SEQUENCE [LARGE SCALE GENOMIC DNA]</scope>
    <source>
        <strain evidence="11">HL-2020</strain>
        <tissue evidence="11">Leaf</tissue>
    </source>
</reference>
<proteinExistence type="inferred from homology"/>
<keyword evidence="10" id="KW-0012">Acyltransferase</keyword>
<evidence type="ECO:0000256" key="6">
    <source>
        <dbReference type="ARBA" id="ARBA00022824"/>
    </source>
</evidence>
<dbReference type="EMBL" id="JADFTS010000006">
    <property type="protein sequence ID" value="KAF9602049.1"/>
    <property type="molecule type" value="Genomic_DNA"/>
</dbReference>
<dbReference type="InterPro" id="IPR007130">
    <property type="entry name" value="DAGAT"/>
</dbReference>
<dbReference type="AlphaFoldDB" id="A0A835LSR7"/>
<accession>A0A835LSR7</accession>
<keyword evidence="4" id="KW-0808">Transferase</keyword>
<protein>
    <submittedName>
        <fullName evidence="11">Uncharacterized protein</fullName>
    </submittedName>
</protein>
<keyword evidence="7" id="KW-1133">Transmembrane helix</keyword>
<dbReference type="GO" id="GO:0019432">
    <property type="term" value="P:triglyceride biosynthetic process"/>
    <property type="evidence" value="ECO:0007669"/>
    <property type="project" value="TreeGrafter"/>
</dbReference>
<evidence type="ECO:0000256" key="2">
    <source>
        <dbReference type="ARBA" id="ARBA00005420"/>
    </source>
</evidence>
<comment type="subcellular location">
    <subcellularLocation>
        <location evidence="1">Endoplasmic reticulum membrane</location>
        <topology evidence="1">Multi-pass membrane protein</topology>
    </subcellularLocation>
</comment>
<evidence type="ECO:0000313" key="11">
    <source>
        <dbReference type="EMBL" id="KAF9602049.1"/>
    </source>
</evidence>
<keyword evidence="3" id="KW-0444">Lipid biosynthesis</keyword>
<dbReference type="PANTHER" id="PTHR12317">
    <property type="entry name" value="DIACYLGLYCEROL O-ACYLTRANSFERASE"/>
    <property type="match status" value="1"/>
</dbReference>
<dbReference type="GO" id="GO:0005789">
    <property type="term" value="C:endoplasmic reticulum membrane"/>
    <property type="evidence" value="ECO:0007669"/>
    <property type="project" value="UniProtKB-SubCell"/>
</dbReference>
<organism evidence="11 12">
    <name type="scientific">Coptis chinensis</name>
    <dbReference type="NCBI Taxonomy" id="261450"/>
    <lineage>
        <taxon>Eukaryota</taxon>
        <taxon>Viridiplantae</taxon>
        <taxon>Streptophyta</taxon>
        <taxon>Embryophyta</taxon>
        <taxon>Tracheophyta</taxon>
        <taxon>Spermatophyta</taxon>
        <taxon>Magnoliopsida</taxon>
        <taxon>Ranunculales</taxon>
        <taxon>Ranunculaceae</taxon>
        <taxon>Coptidoideae</taxon>
        <taxon>Coptis</taxon>
    </lineage>
</organism>
<keyword evidence="8" id="KW-0443">Lipid metabolism</keyword>
<sequence length="172" mass="19671">MAYVHTAATFVYLPFREVQTNIYKWWKPSGKLFLRFSRAIKFTPIVFWGMFGSPLPFRYPMHIVVGRPIEYTKTTKPTVEEEISLNQSGVGLVKQFLMWWVACAIDLFSDEVINSGCQDAIVFSSWTSNEFIKLKTFLGIGKPGTSQARRLGRGRGHGHGREECQLPEYAIL</sequence>
<gene>
    <name evidence="11" type="ORF">IFM89_024806</name>
</gene>
<comment type="similarity">
    <text evidence="2">Belongs to the diacylglycerol acyltransferase family.</text>
</comment>
<evidence type="ECO:0000256" key="7">
    <source>
        <dbReference type="ARBA" id="ARBA00022989"/>
    </source>
</evidence>
<evidence type="ECO:0000256" key="4">
    <source>
        <dbReference type="ARBA" id="ARBA00022679"/>
    </source>
</evidence>
<keyword evidence="9" id="KW-0472">Membrane</keyword>
<evidence type="ECO:0000256" key="10">
    <source>
        <dbReference type="ARBA" id="ARBA00023315"/>
    </source>
</evidence>
<dbReference type="GO" id="GO:0004144">
    <property type="term" value="F:diacylglycerol O-acyltransferase activity"/>
    <property type="evidence" value="ECO:0007669"/>
    <property type="project" value="UniProtKB-ARBA"/>
</dbReference>
<evidence type="ECO:0000256" key="8">
    <source>
        <dbReference type="ARBA" id="ARBA00023098"/>
    </source>
</evidence>
<keyword evidence="6" id="KW-0256">Endoplasmic reticulum</keyword>
<evidence type="ECO:0000256" key="5">
    <source>
        <dbReference type="ARBA" id="ARBA00022692"/>
    </source>
</evidence>
<dbReference type="OrthoDB" id="264532at2759"/>
<dbReference type="PANTHER" id="PTHR12317:SF63">
    <property type="entry name" value="DIACYLGLYCEROL O-ACYLTRANSFERASE 2"/>
    <property type="match status" value="1"/>
</dbReference>
<keyword evidence="5" id="KW-0812">Transmembrane</keyword>
<comment type="caution">
    <text evidence="11">The sequence shown here is derived from an EMBL/GenBank/DDBJ whole genome shotgun (WGS) entry which is preliminary data.</text>
</comment>
<dbReference type="Pfam" id="PF03982">
    <property type="entry name" value="DAGAT"/>
    <property type="match status" value="1"/>
</dbReference>
<evidence type="ECO:0000313" key="12">
    <source>
        <dbReference type="Proteomes" id="UP000631114"/>
    </source>
</evidence>
<evidence type="ECO:0000256" key="3">
    <source>
        <dbReference type="ARBA" id="ARBA00022516"/>
    </source>
</evidence>
<keyword evidence="12" id="KW-1185">Reference proteome</keyword>
<dbReference type="Proteomes" id="UP000631114">
    <property type="component" value="Unassembled WGS sequence"/>
</dbReference>
<evidence type="ECO:0000256" key="9">
    <source>
        <dbReference type="ARBA" id="ARBA00023136"/>
    </source>
</evidence>
<evidence type="ECO:0000256" key="1">
    <source>
        <dbReference type="ARBA" id="ARBA00004477"/>
    </source>
</evidence>
<name>A0A835LSR7_9MAGN</name>